<keyword evidence="1" id="KW-0732">Signal</keyword>
<keyword evidence="3" id="KW-1185">Reference proteome</keyword>
<sequence length="245" mass="26573">MKAYLFLAAVLGLAATGRADAQQPAPVPAAPVAAAAPVADDSLAAAVGTNYLDHTIRGFGKAEITGPDGKTHVVWIPVNLMGFSKYLPFHRHEEDLKRFGREPFSIDVDKVQSIKVNGLYQEHMVLKGKRKHLIATRVVNGPVELFNYTEVVNTAAAMAPVAGMAGGALMGATGLGGFPERQWFLRRAGEDLVKVGRGDFVAQMTAYFHDDPELLSVLNAGQLHYRDMVKLVQGYNEYRTRPAAK</sequence>
<accession>A0ABS0Q513</accession>
<protein>
    <submittedName>
        <fullName evidence="2">Uncharacterized protein</fullName>
    </submittedName>
</protein>
<reference evidence="2 3" key="1">
    <citation type="submission" date="2020-12" db="EMBL/GenBank/DDBJ databases">
        <title>Hymenobacter sp.</title>
        <authorList>
            <person name="Kim M.K."/>
        </authorList>
    </citation>
    <scope>NUCLEOTIDE SEQUENCE [LARGE SCALE GENOMIC DNA]</scope>
    <source>
        <strain evidence="2 3">BT442</strain>
    </source>
</reference>
<dbReference type="Proteomes" id="UP000625631">
    <property type="component" value="Unassembled WGS sequence"/>
</dbReference>
<evidence type="ECO:0000313" key="3">
    <source>
        <dbReference type="Proteomes" id="UP000625631"/>
    </source>
</evidence>
<feature type="chain" id="PRO_5046935508" evidence="1">
    <location>
        <begin position="22"/>
        <end position="245"/>
    </location>
</feature>
<organism evidence="2 3">
    <name type="scientific">Hymenobacter negativus</name>
    <dbReference type="NCBI Taxonomy" id="2795026"/>
    <lineage>
        <taxon>Bacteria</taxon>
        <taxon>Pseudomonadati</taxon>
        <taxon>Bacteroidota</taxon>
        <taxon>Cytophagia</taxon>
        <taxon>Cytophagales</taxon>
        <taxon>Hymenobacteraceae</taxon>
        <taxon>Hymenobacter</taxon>
    </lineage>
</organism>
<dbReference type="EMBL" id="JAEDAE010000002">
    <property type="protein sequence ID" value="MBH8557433.1"/>
    <property type="molecule type" value="Genomic_DNA"/>
</dbReference>
<comment type="caution">
    <text evidence="2">The sequence shown here is derived from an EMBL/GenBank/DDBJ whole genome shotgun (WGS) entry which is preliminary data.</text>
</comment>
<name>A0ABS0Q513_9BACT</name>
<feature type="signal peptide" evidence="1">
    <location>
        <begin position="1"/>
        <end position="21"/>
    </location>
</feature>
<gene>
    <name evidence="2" type="ORF">I7X13_05205</name>
</gene>
<dbReference type="RefSeq" id="WP_198074650.1">
    <property type="nucleotide sequence ID" value="NZ_JAEDAE010000002.1"/>
</dbReference>
<evidence type="ECO:0000313" key="2">
    <source>
        <dbReference type="EMBL" id="MBH8557433.1"/>
    </source>
</evidence>
<evidence type="ECO:0000256" key="1">
    <source>
        <dbReference type="SAM" id="SignalP"/>
    </source>
</evidence>
<proteinExistence type="predicted"/>